<dbReference type="Proteomes" id="UP001175271">
    <property type="component" value="Unassembled WGS sequence"/>
</dbReference>
<dbReference type="PANTHER" id="PTHR10219">
    <property type="entry name" value="GLYCOLIPID TRANSFER PROTEIN-RELATED"/>
    <property type="match status" value="1"/>
</dbReference>
<evidence type="ECO:0000313" key="3">
    <source>
        <dbReference type="EMBL" id="KAK0418044.1"/>
    </source>
</evidence>
<protein>
    <recommendedName>
        <fullName evidence="2">Glycolipid transfer protein domain-containing protein</fullName>
    </recommendedName>
</protein>
<dbReference type="GO" id="GO:0016020">
    <property type="term" value="C:membrane"/>
    <property type="evidence" value="ECO:0007669"/>
    <property type="project" value="TreeGrafter"/>
</dbReference>
<dbReference type="GO" id="GO:1902388">
    <property type="term" value="F:ceramide 1-phosphate transfer activity"/>
    <property type="evidence" value="ECO:0007669"/>
    <property type="project" value="TreeGrafter"/>
</dbReference>
<dbReference type="Gene3D" id="1.10.3520.10">
    <property type="entry name" value="Glycolipid transfer protein"/>
    <property type="match status" value="1"/>
</dbReference>
<proteinExistence type="predicted"/>
<dbReference type="GO" id="GO:0005829">
    <property type="term" value="C:cytosol"/>
    <property type="evidence" value="ECO:0007669"/>
    <property type="project" value="TreeGrafter"/>
</dbReference>
<sequence>MAPCDEEPKASASETYFSHEERMFPALSEGRIPTAQFLHACQGIAEFVGFLGTAFNIVKCDISGNVARVRAKYESNRAAMPFLQDLVDLDLKETDGKLNVGRPSEALLWLKRGLEFMLELLTQMVDEYNADPDHSKTESIGHVVRSAYEKSLKRHHSIIIRGGFEMLLKVTRLTRKSILRQVALGKDDLDDVCIRHMQAHLDNFRLNVHTLVEYYVARGLETSR</sequence>
<dbReference type="SUPFAM" id="SSF110004">
    <property type="entry name" value="Glycolipid transfer protein, GLTP"/>
    <property type="match status" value="1"/>
</dbReference>
<gene>
    <name evidence="3" type="ORF">QR680_013342</name>
</gene>
<dbReference type="PANTHER" id="PTHR10219:SF25">
    <property type="entry name" value="PLECKSTRIN HOMOLOGY DOMAIN-CONTAINING FAMILY A MEMBER 8"/>
    <property type="match status" value="1"/>
</dbReference>
<keyword evidence="1" id="KW-0813">Transport</keyword>
<reference evidence="3" key="1">
    <citation type="submission" date="2023-06" db="EMBL/GenBank/DDBJ databases">
        <title>Genomic analysis of the entomopathogenic nematode Steinernema hermaphroditum.</title>
        <authorList>
            <person name="Schwarz E.M."/>
            <person name="Heppert J.K."/>
            <person name="Baniya A."/>
            <person name="Schwartz H.T."/>
            <person name="Tan C.-H."/>
            <person name="Antoshechkin I."/>
            <person name="Sternberg P.W."/>
            <person name="Goodrich-Blair H."/>
            <person name="Dillman A.R."/>
        </authorList>
    </citation>
    <scope>NUCLEOTIDE SEQUENCE</scope>
    <source>
        <strain evidence="3">PS9179</strain>
        <tissue evidence="3">Whole animal</tissue>
    </source>
</reference>
<feature type="domain" description="Glycolipid transfer protein" evidence="2">
    <location>
        <begin position="32"/>
        <end position="171"/>
    </location>
</feature>
<dbReference type="GO" id="GO:1902387">
    <property type="term" value="F:ceramide 1-phosphate binding"/>
    <property type="evidence" value="ECO:0007669"/>
    <property type="project" value="TreeGrafter"/>
</dbReference>
<accession>A0AA39I7Z9</accession>
<evidence type="ECO:0000259" key="2">
    <source>
        <dbReference type="Pfam" id="PF08718"/>
    </source>
</evidence>
<comment type="caution">
    <text evidence="3">The sequence shown here is derived from an EMBL/GenBank/DDBJ whole genome shotgun (WGS) entry which is preliminary data.</text>
</comment>
<dbReference type="InterPro" id="IPR036497">
    <property type="entry name" value="GLTP_sf"/>
</dbReference>
<evidence type="ECO:0000313" key="4">
    <source>
        <dbReference type="Proteomes" id="UP001175271"/>
    </source>
</evidence>
<organism evidence="3 4">
    <name type="scientific">Steinernema hermaphroditum</name>
    <dbReference type="NCBI Taxonomy" id="289476"/>
    <lineage>
        <taxon>Eukaryota</taxon>
        <taxon>Metazoa</taxon>
        <taxon>Ecdysozoa</taxon>
        <taxon>Nematoda</taxon>
        <taxon>Chromadorea</taxon>
        <taxon>Rhabditida</taxon>
        <taxon>Tylenchina</taxon>
        <taxon>Panagrolaimomorpha</taxon>
        <taxon>Strongyloidoidea</taxon>
        <taxon>Steinernematidae</taxon>
        <taxon>Steinernema</taxon>
    </lineage>
</organism>
<evidence type="ECO:0000256" key="1">
    <source>
        <dbReference type="ARBA" id="ARBA00022448"/>
    </source>
</evidence>
<keyword evidence="4" id="KW-1185">Reference proteome</keyword>
<dbReference type="EMBL" id="JAUCMV010000002">
    <property type="protein sequence ID" value="KAK0418044.1"/>
    <property type="molecule type" value="Genomic_DNA"/>
</dbReference>
<dbReference type="Pfam" id="PF08718">
    <property type="entry name" value="GLTP"/>
    <property type="match status" value="1"/>
</dbReference>
<name>A0AA39I7Z9_9BILA</name>
<dbReference type="AlphaFoldDB" id="A0AA39I7Z9"/>
<dbReference type="InterPro" id="IPR014830">
    <property type="entry name" value="Glycolipid_transfer_prot_dom"/>
</dbReference>
<dbReference type="FunFam" id="1.10.3520.10:FF:000001">
    <property type="entry name" value="Pleckstrin domain-containing family A member 8"/>
    <property type="match status" value="1"/>
</dbReference>